<proteinExistence type="predicted"/>
<keyword evidence="2 4" id="KW-0479">Metal-binding</keyword>
<dbReference type="RefSeq" id="WP_147203200.1">
    <property type="nucleotide sequence ID" value="NZ_BJYT01000005.1"/>
</dbReference>
<dbReference type="OrthoDB" id="9770043at2"/>
<dbReference type="InterPro" id="IPR012938">
    <property type="entry name" value="Glc/Sorbosone_DH"/>
</dbReference>
<comment type="caution">
    <text evidence="6">The sequence shown here is derived from an EMBL/GenBank/DDBJ whole genome shotgun (WGS) entry which is preliminary data.</text>
</comment>
<dbReference type="Pfam" id="PF07995">
    <property type="entry name" value="GSDH"/>
    <property type="match status" value="1"/>
</dbReference>
<dbReference type="GO" id="GO:0046872">
    <property type="term" value="F:metal ion binding"/>
    <property type="evidence" value="ECO:0007669"/>
    <property type="project" value="UniProtKB-KW"/>
</dbReference>
<keyword evidence="3 4" id="KW-0408">Iron</keyword>
<organism evidence="6 7">
    <name type="scientific">Segetibacter aerophilus</name>
    <dbReference type="NCBI Taxonomy" id="670293"/>
    <lineage>
        <taxon>Bacteria</taxon>
        <taxon>Pseudomonadati</taxon>
        <taxon>Bacteroidota</taxon>
        <taxon>Chitinophagia</taxon>
        <taxon>Chitinophagales</taxon>
        <taxon>Chitinophagaceae</taxon>
        <taxon>Segetibacter</taxon>
    </lineage>
</organism>
<keyword evidence="1 4" id="KW-0349">Heme</keyword>
<sequence>MKNTILIVLAAFLFRLLLIAGVPDSLDNWDAEDSTRVAKGESLFNQNCTGCHSFRQDGIGPNLGGLTAKVSPSWIERFIKNPQKTIKAGDKRGQQLLKKYKVVMPSFALKEDEMKSVLAFLSTKKLVSEPVTKGNGNALTNPIPEPIKVSNLVGTIEAITTIPPSSTGGQLPLTRITKIGLQPANENLFILDLRGKLYQLRNGQPEVYINMEQLRPNFIHKPGLATGFGSFAFHPDFNKNGLLYTTHSEPARTAKADFAYADSIKVALQWVLTEWKADNPADPTFTGKGRELLRVNMVSVIHGVQEITFNPLAKAGSEDYGLLYIGVGEGGCVENGFPFLAHNKQTVWGTVLRIDPAGTNSANKQYGIPKQNPFAQSQNQSVLKEIYAYGFRNPHRITWTHSGKMLVSNVGHANVESVNLVEPGHDYGWPIREGTFLIDPYGNLNKVFPLPLNDNAVNVTYPVAQFDHDEGNAISGGFEYTGSAVPQLKGKFLFGDIPSGRLFYFDVADIKQGKQATIKEWKMTINGAAKTFREVCGSNRVDLHFGKDSKDELYLLTKADGKVYKLTGAEIKK</sequence>
<dbReference type="PANTHER" id="PTHR19328">
    <property type="entry name" value="HEDGEHOG-INTERACTING PROTEIN"/>
    <property type="match status" value="1"/>
</dbReference>
<dbReference type="InterPro" id="IPR011041">
    <property type="entry name" value="Quinoprot_gluc/sorb_DH_b-prop"/>
</dbReference>
<evidence type="ECO:0000313" key="6">
    <source>
        <dbReference type="EMBL" id="GEO09067.1"/>
    </source>
</evidence>
<dbReference type="PROSITE" id="PS51007">
    <property type="entry name" value="CYTC"/>
    <property type="match status" value="1"/>
</dbReference>
<dbReference type="SUPFAM" id="SSF50952">
    <property type="entry name" value="Soluble quinoprotein glucose dehydrogenase"/>
    <property type="match status" value="1"/>
</dbReference>
<dbReference type="InterPro" id="IPR009056">
    <property type="entry name" value="Cyt_c-like_dom"/>
</dbReference>
<dbReference type="Gene3D" id="2.120.10.30">
    <property type="entry name" value="TolB, C-terminal domain"/>
    <property type="match status" value="1"/>
</dbReference>
<evidence type="ECO:0000256" key="4">
    <source>
        <dbReference type="PROSITE-ProRule" id="PRU00433"/>
    </source>
</evidence>
<evidence type="ECO:0000313" key="7">
    <source>
        <dbReference type="Proteomes" id="UP000321513"/>
    </source>
</evidence>
<keyword evidence="7" id="KW-1185">Reference proteome</keyword>
<protein>
    <submittedName>
        <fullName evidence="6">Dehydrogenase</fullName>
    </submittedName>
</protein>
<evidence type="ECO:0000256" key="2">
    <source>
        <dbReference type="ARBA" id="ARBA00022723"/>
    </source>
</evidence>
<dbReference type="InterPro" id="IPR036909">
    <property type="entry name" value="Cyt_c-like_dom_sf"/>
</dbReference>
<gene>
    <name evidence="6" type="ORF">SAE01_15630</name>
</gene>
<feature type="domain" description="Cytochrome c" evidence="5">
    <location>
        <begin position="35"/>
        <end position="125"/>
    </location>
</feature>
<dbReference type="EMBL" id="BJYT01000005">
    <property type="protein sequence ID" value="GEO09067.1"/>
    <property type="molecule type" value="Genomic_DNA"/>
</dbReference>
<evidence type="ECO:0000259" key="5">
    <source>
        <dbReference type="PROSITE" id="PS51007"/>
    </source>
</evidence>
<name>A0A512BB66_9BACT</name>
<dbReference type="PANTHER" id="PTHR19328:SF13">
    <property type="entry name" value="HIPL1 PROTEIN"/>
    <property type="match status" value="1"/>
</dbReference>
<dbReference type="Proteomes" id="UP000321513">
    <property type="component" value="Unassembled WGS sequence"/>
</dbReference>
<evidence type="ECO:0000256" key="1">
    <source>
        <dbReference type="ARBA" id="ARBA00022617"/>
    </source>
</evidence>
<accession>A0A512BB66</accession>
<dbReference type="GO" id="GO:0020037">
    <property type="term" value="F:heme binding"/>
    <property type="evidence" value="ECO:0007669"/>
    <property type="project" value="InterPro"/>
</dbReference>
<dbReference type="Pfam" id="PF00034">
    <property type="entry name" value="Cytochrom_C"/>
    <property type="match status" value="1"/>
</dbReference>
<dbReference type="GO" id="GO:0009055">
    <property type="term" value="F:electron transfer activity"/>
    <property type="evidence" value="ECO:0007669"/>
    <property type="project" value="InterPro"/>
</dbReference>
<dbReference type="SUPFAM" id="SSF46626">
    <property type="entry name" value="Cytochrome c"/>
    <property type="match status" value="1"/>
</dbReference>
<dbReference type="InterPro" id="IPR011042">
    <property type="entry name" value="6-blade_b-propeller_TolB-like"/>
</dbReference>
<reference evidence="6 7" key="1">
    <citation type="submission" date="2019-07" db="EMBL/GenBank/DDBJ databases">
        <title>Whole genome shotgun sequence of Segetibacter aerophilus NBRC 106135.</title>
        <authorList>
            <person name="Hosoyama A."/>
            <person name="Uohara A."/>
            <person name="Ohji S."/>
            <person name="Ichikawa N."/>
        </authorList>
    </citation>
    <scope>NUCLEOTIDE SEQUENCE [LARGE SCALE GENOMIC DNA]</scope>
    <source>
        <strain evidence="6 7">NBRC 106135</strain>
    </source>
</reference>
<dbReference type="AlphaFoldDB" id="A0A512BB66"/>
<evidence type="ECO:0000256" key="3">
    <source>
        <dbReference type="ARBA" id="ARBA00023004"/>
    </source>
</evidence>
<dbReference type="Gene3D" id="1.10.760.10">
    <property type="entry name" value="Cytochrome c-like domain"/>
    <property type="match status" value="1"/>
</dbReference>